<dbReference type="InterPro" id="IPR011890">
    <property type="entry name" value="SMC_prok"/>
</dbReference>
<dbReference type="EMBL" id="AZEL01000018">
    <property type="protein sequence ID" value="KRL23856.1"/>
    <property type="molecule type" value="Genomic_DNA"/>
</dbReference>
<evidence type="ECO:0000256" key="4">
    <source>
        <dbReference type="ARBA" id="ARBA00022840"/>
    </source>
</evidence>
<evidence type="ECO:0000256" key="5">
    <source>
        <dbReference type="ARBA" id="ARBA00023054"/>
    </source>
</evidence>
<feature type="coiled-coil region" evidence="7">
    <location>
        <begin position="417"/>
        <end position="493"/>
    </location>
</feature>
<dbReference type="NCBIfam" id="TIGR02168">
    <property type="entry name" value="SMC_prok_B"/>
    <property type="match status" value="1"/>
</dbReference>
<dbReference type="InterPro" id="IPR036277">
    <property type="entry name" value="SMC_hinge_sf"/>
</dbReference>
<dbReference type="Pfam" id="PF06470">
    <property type="entry name" value="SMC_hinge"/>
    <property type="match status" value="1"/>
</dbReference>
<dbReference type="SUPFAM" id="SSF52540">
    <property type="entry name" value="P-loop containing nucleoside triphosphate hydrolases"/>
    <property type="match status" value="1"/>
</dbReference>
<protein>
    <recommendedName>
        <fullName evidence="7">Chromosome partition protein Smc</fullName>
    </recommendedName>
</protein>
<dbReference type="STRING" id="1423748.FC37_GL000727"/>
<dbReference type="GO" id="GO:0030261">
    <property type="term" value="P:chromosome condensation"/>
    <property type="evidence" value="ECO:0007669"/>
    <property type="project" value="InterPro"/>
</dbReference>
<comment type="subunit">
    <text evidence="7">Homodimer.</text>
</comment>
<proteinExistence type="inferred from homology"/>
<keyword evidence="9" id="KW-0132">Cell division</keyword>
<evidence type="ECO:0000256" key="6">
    <source>
        <dbReference type="ARBA" id="ARBA00023125"/>
    </source>
</evidence>
<dbReference type="GO" id="GO:0005524">
    <property type="term" value="F:ATP binding"/>
    <property type="evidence" value="ECO:0007669"/>
    <property type="project" value="UniProtKB-UniRule"/>
</dbReference>
<dbReference type="eggNOG" id="COG1196">
    <property type="taxonomic scope" value="Bacteria"/>
</dbReference>
<dbReference type="PATRIC" id="fig|1423748.3.peg.765"/>
<dbReference type="Gene3D" id="1.10.287.1490">
    <property type="match status" value="1"/>
</dbReference>
<comment type="function">
    <text evidence="7">Required for chromosome condensation and partitioning.</text>
</comment>
<sequence>MPLTELVLDGFKSFADRTTIHFNDGITGIVGPNGSGKSNITEAIRWVMGESSAKSLRGTNMKDVIFAGSQYRKPLNKAEVTLIFDNRKRELAFDTDEVSITRNILRSGDSEFLINGQQVRMRDVRTLFLDSCISQNSLAIISQGRVDQILNSRPEQRRVIFEEAAGVLHFKQQKEAAQGQLKKTQDNLIRINDLVKELEGRLEPLHEQSSLAKEYKFQKAGLDKELKSLLAFEIEDINKQKETIQKSADKNKILLSKLDAEVKESQNAVSEKRAEYQKIRDEREKVQNELLKLSQQLSDLNANLQMAEQSRQFDDATKIEYQNQVETLKKSLVQLNAHLESLQKDQASLKKQQAVLQEKRDKLTGELSENPEELNKKLEDCRNDYIQLLQDQAAVNNQVINLNTELKRSKADTTYQSNDVGKQLSEAKAELEKLRAEGKDLTAKRKDKNAAFAEASDQSNDLNDQIRRLQQTVNDERNKLEKIEARHEALINIQKRHEGYYYGVRNVLNHLNDFPGVIGAVGELLTFPAELEAAMTTALGGGVQDLITDSRNSAKNAINQLKRSRAGRATFLPLDGLRQYTIPQSTVTTLKSFNGFKGIASELVESKTDHNITAAINYLLGSVVIVDTIENAMAISQRIGRYRIVTLDGDVVSPGGSMTGGQKNLRNNSPLQTATEINQLEKQISSLTRSFKEDQAQLKDLVDQSVKVENKLQKLHDSLQEINQTINEAAISFQNQEKEVKRLQDANTLYESRVKQRNDHIVELQKRIAEANDKQALLSKQGEEKKSQMNELQLRIKNFNNLSQRVQSELSKLDPQIAVFANKLENLAVQEKDKRNQIDNNEKQAADLKEKLTDLNQNGELSVKKNTDLKKQKEKIKQKNEQLQNKLNELSSQLGQFDAQINQLDQVASRNYDLRKDAAIEQEDYSVKIAKFNSLIDQRLETLCDDYALTFEAAIAQAEGQNDQETREKLAKSVKLHRMSLEDIGPVNLDSIQEYEDVKKRYDFLNGQQNDLLKARDDLEKSMNELDEEVKSRFKATFEAVAESFKRIFPLVFGGGKAKLELTEPNNLLETGIEIIAQPPGKKLQRLSLLSGGERALTAITLLFAMLQVNPVPFCLLDEVEAALDDANVTRFAQFLLKYNLKTQFIVITHRRGTMKQADQLYGVVMQESGISQVLSVSLKEMKKKNGVK</sequence>
<dbReference type="FunFam" id="3.40.50.300:FF:000984">
    <property type="entry name" value="Chromosome partition protein Smc"/>
    <property type="match status" value="1"/>
</dbReference>
<organism evidence="9 10">
    <name type="scientific">Lactobacillus gallinarum DSM 10532 = JCM 2011</name>
    <dbReference type="NCBI Taxonomy" id="1423748"/>
    <lineage>
        <taxon>Bacteria</taxon>
        <taxon>Bacillati</taxon>
        <taxon>Bacillota</taxon>
        <taxon>Bacilli</taxon>
        <taxon>Lactobacillales</taxon>
        <taxon>Lactobacillaceae</taxon>
        <taxon>Lactobacillus</taxon>
    </lineage>
</organism>
<dbReference type="SMART" id="SM00968">
    <property type="entry name" value="SMC_hinge"/>
    <property type="match status" value="1"/>
</dbReference>
<evidence type="ECO:0000256" key="1">
    <source>
        <dbReference type="ARBA" id="ARBA00004496"/>
    </source>
</evidence>
<gene>
    <name evidence="7" type="primary">smc</name>
    <name evidence="9" type="ORF">FC37_GL000727</name>
</gene>
<name>A0A0R1NUE5_9LACO</name>
<dbReference type="AlphaFoldDB" id="A0A0R1NUE5"/>
<dbReference type="SUPFAM" id="SSF75553">
    <property type="entry name" value="Smc hinge domain"/>
    <property type="match status" value="1"/>
</dbReference>
<keyword evidence="2 7" id="KW-0963">Cytoplasm</keyword>
<dbReference type="CDD" id="cd03278">
    <property type="entry name" value="ABC_SMC_barmotin"/>
    <property type="match status" value="2"/>
</dbReference>
<reference evidence="9 10" key="1">
    <citation type="journal article" date="2015" name="Genome Announc.">
        <title>Expanding the biotechnology potential of lactobacilli through comparative genomics of 213 strains and associated genera.</title>
        <authorList>
            <person name="Sun Z."/>
            <person name="Harris H.M."/>
            <person name="McCann A."/>
            <person name="Guo C."/>
            <person name="Argimon S."/>
            <person name="Zhang W."/>
            <person name="Yang X."/>
            <person name="Jeffery I.B."/>
            <person name="Cooney J.C."/>
            <person name="Kagawa T.F."/>
            <person name="Liu W."/>
            <person name="Song Y."/>
            <person name="Salvetti E."/>
            <person name="Wrobel A."/>
            <person name="Rasinkangas P."/>
            <person name="Parkhill J."/>
            <person name="Rea M.C."/>
            <person name="O'Sullivan O."/>
            <person name="Ritari J."/>
            <person name="Douillard F.P."/>
            <person name="Paul Ross R."/>
            <person name="Yang R."/>
            <person name="Briner A.E."/>
            <person name="Felis G.E."/>
            <person name="de Vos W.M."/>
            <person name="Barrangou R."/>
            <person name="Klaenhammer T.R."/>
            <person name="Caufield P.W."/>
            <person name="Cui Y."/>
            <person name="Zhang H."/>
            <person name="O'Toole P.W."/>
        </authorList>
    </citation>
    <scope>NUCLEOTIDE SEQUENCE [LARGE SCALE GENOMIC DNA]</scope>
    <source>
        <strain evidence="9 10">DSM 10532</strain>
    </source>
</reference>
<feature type="coiled-coil region" evidence="7">
    <location>
        <begin position="677"/>
        <end position="907"/>
    </location>
</feature>
<dbReference type="GO" id="GO:0051301">
    <property type="term" value="P:cell division"/>
    <property type="evidence" value="ECO:0007669"/>
    <property type="project" value="UniProtKB-KW"/>
</dbReference>
<dbReference type="Gene3D" id="1.20.1060.20">
    <property type="match status" value="1"/>
</dbReference>
<dbReference type="Gene3D" id="3.40.50.300">
    <property type="entry name" value="P-loop containing nucleotide triphosphate hydrolases"/>
    <property type="match status" value="2"/>
</dbReference>
<feature type="domain" description="SMC hinge" evidence="8">
    <location>
        <begin position="515"/>
        <end position="636"/>
    </location>
</feature>
<dbReference type="GO" id="GO:0007062">
    <property type="term" value="P:sister chromatid cohesion"/>
    <property type="evidence" value="ECO:0007669"/>
    <property type="project" value="InterPro"/>
</dbReference>
<dbReference type="InterPro" id="IPR027417">
    <property type="entry name" value="P-loop_NTPase"/>
</dbReference>
<keyword evidence="9" id="KW-0131">Cell cycle</keyword>
<evidence type="ECO:0000256" key="3">
    <source>
        <dbReference type="ARBA" id="ARBA00022741"/>
    </source>
</evidence>
<comment type="domain">
    <text evidence="7">Contains large globular domains required for ATP hydrolysis at each terminus and a third globular domain forming a flexible hinge near the middle of the molecule. These domains are separated by coiled-coil structures.</text>
</comment>
<dbReference type="GO" id="GO:0016887">
    <property type="term" value="F:ATP hydrolysis activity"/>
    <property type="evidence" value="ECO:0007669"/>
    <property type="project" value="InterPro"/>
</dbReference>
<dbReference type="InterPro" id="IPR003395">
    <property type="entry name" value="RecF/RecN/SMC_N"/>
</dbReference>
<comment type="subcellular location">
    <subcellularLocation>
        <location evidence="1 7">Cytoplasm</location>
    </subcellularLocation>
</comment>
<dbReference type="FunFam" id="3.40.50.300:FF:000901">
    <property type="entry name" value="Chromosome partition protein Smc"/>
    <property type="match status" value="1"/>
</dbReference>
<evidence type="ECO:0000256" key="2">
    <source>
        <dbReference type="ARBA" id="ARBA00022490"/>
    </source>
</evidence>
<feature type="coiled-coil region" evidence="7">
    <location>
        <begin position="167"/>
        <end position="201"/>
    </location>
</feature>
<dbReference type="HAMAP" id="MF_01894">
    <property type="entry name" value="Smc_prok"/>
    <property type="match status" value="1"/>
</dbReference>
<keyword evidence="5 7" id="KW-0175">Coiled coil</keyword>
<dbReference type="GO" id="GO:0006260">
    <property type="term" value="P:DNA replication"/>
    <property type="evidence" value="ECO:0007669"/>
    <property type="project" value="UniProtKB-UniRule"/>
</dbReference>
<dbReference type="Gene3D" id="3.30.70.1620">
    <property type="match status" value="1"/>
</dbReference>
<feature type="binding site" evidence="7">
    <location>
        <begin position="32"/>
        <end position="39"/>
    </location>
    <ligand>
        <name>ATP</name>
        <dbReference type="ChEBI" id="CHEBI:30616"/>
    </ligand>
</feature>
<dbReference type="PANTHER" id="PTHR43977">
    <property type="entry name" value="STRUCTURAL MAINTENANCE OF CHROMOSOMES PROTEIN 3"/>
    <property type="match status" value="1"/>
</dbReference>
<dbReference type="GO" id="GO:0005694">
    <property type="term" value="C:chromosome"/>
    <property type="evidence" value="ECO:0007669"/>
    <property type="project" value="InterPro"/>
</dbReference>
<dbReference type="InterPro" id="IPR010935">
    <property type="entry name" value="SMC_hinge"/>
</dbReference>
<evidence type="ECO:0000313" key="10">
    <source>
        <dbReference type="Proteomes" id="UP000051311"/>
    </source>
</evidence>
<dbReference type="OrthoDB" id="9808768at2"/>
<evidence type="ECO:0000313" key="9">
    <source>
        <dbReference type="EMBL" id="KRL23856.1"/>
    </source>
</evidence>
<dbReference type="RefSeq" id="WP_025005829.1">
    <property type="nucleotide sequence ID" value="NZ_AZEL01000018.1"/>
</dbReference>
<dbReference type="PIRSF" id="PIRSF005719">
    <property type="entry name" value="SMC"/>
    <property type="match status" value="1"/>
</dbReference>
<dbReference type="Pfam" id="PF02463">
    <property type="entry name" value="SMC_N"/>
    <property type="match status" value="2"/>
</dbReference>
<evidence type="ECO:0000256" key="7">
    <source>
        <dbReference type="HAMAP-Rule" id="MF_01894"/>
    </source>
</evidence>
<dbReference type="GO" id="GO:0005737">
    <property type="term" value="C:cytoplasm"/>
    <property type="evidence" value="ECO:0007669"/>
    <property type="project" value="UniProtKB-SubCell"/>
</dbReference>
<feature type="coiled-coil region" evidence="7">
    <location>
        <begin position="255"/>
        <end position="362"/>
    </location>
</feature>
<evidence type="ECO:0000259" key="8">
    <source>
        <dbReference type="SMART" id="SM00968"/>
    </source>
</evidence>
<keyword evidence="6 7" id="KW-0238">DNA-binding</keyword>
<dbReference type="GO" id="GO:0007059">
    <property type="term" value="P:chromosome segregation"/>
    <property type="evidence" value="ECO:0007669"/>
    <property type="project" value="UniProtKB-UniRule"/>
</dbReference>
<dbReference type="InterPro" id="IPR024704">
    <property type="entry name" value="SMC"/>
</dbReference>
<keyword evidence="3 7" id="KW-0547">Nucleotide-binding</keyword>
<accession>A0A0R1NUE5</accession>
<comment type="similarity">
    <text evidence="7">Belongs to the SMC family.</text>
</comment>
<comment type="caution">
    <text evidence="9">The sequence shown here is derived from an EMBL/GenBank/DDBJ whole genome shotgun (WGS) entry which is preliminary data.</text>
</comment>
<keyword evidence="4 7" id="KW-0067">ATP-binding</keyword>
<dbReference type="GO" id="GO:0003677">
    <property type="term" value="F:DNA binding"/>
    <property type="evidence" value="ECO:0007669"/>
    <property type="project" value="UniProtKB-UniRule"/>
</dbReference>
<dbReference type="Proteomes" id="UP000051311">
    <property type="component" value="Unassembled WGS sequence"/>
</dbReference>